<comment type="caution">
    <text evidence="1">The sequence shown here is derived from an EMBL/GenBank/DDBJ whole genome shotgun (WGS) entry which is preliminary data.</text>
</comment>
<keyword evidence="2" id="KW-1185">Reference proteome</keyword>
<dbReference type="AlphaFoldDB" id="A0AAN9G9I1"/>
<dbReference type="Proteomes" id="UP001374579">
    <property type="component" value="Unassembled WGS sequence"/>
</dbReference>
<evidence type="ECO:0000313" key="2">
    <source>
        <dbReference type="Proteomes" id="UP001374579"/>
    </source>
</evidence>
<reference evidence="1 2" key="1">
    <citation type="submission" date="2024-02" db="EMBL/GenBank/DDBJ databases">
        <title>Chromosome-scale genome assembly of the rough periwinkle Littorina saxatilis.</title>
        <authorList>
            <person name="De Jode A."/>
            <person name="Faria R."/>
            <person name="Formenti G."/>
            <person name="Sims Y."/>
            <person name="Smith T.P."/>
            <person name="Tracey A."/>
            <person name="Wood J.M.D."/>
            <person name="Zagrodzka Z.B."/>
            <person name="Johannesson K."/>
            <person name="Butlin R.K."/>
            <person name="Leder E.H."/>
        </authorList>
    </citation>
    <scope>NUCLEOTIDE SEQUENCE [LARGE SCALE GENOMIC DNA]</scope>
    <source>
        <strain evidence="1">Snail1</strain>
        <tissue evidence="1">Muscle</tissue>
    </source>
</reference>
<dbReference type="EMBL" id="JBAMIC010000011">
    <property type="protein sequence ID" value="KAK7100291.1"/>
    <property type="molecule type" value="Genomic_DNA"/>
</dbReference>
<gene>
    <name evidence="1" type="ORF">V1264_023269</name>
</gene>
<protein>
    <submittedName>
        <fullName evidence="1">Uncharacterized protein</fullName>
    </submittedName>
</protein>
<evidence type="ECO:0000313" key="1">
    <source>
        <dbReference type="EMBL" id="KAK7100291.1"/>
    </source>
</evidence>
<sequence length="78" mass="8538">MSTKQAVFVRSYKKGDTAGDGKPEGYRDRAFSFYSAYSFGSKMAATGQQIPLLGTAVPAKKIEDDLETVLDVNEKRTP</sequence>
<accession>A0AAN9G9I1</accession>
<name>A0AAN9G9I1_9CAEN</name>
<proteinExistence type="predicted"/>
<organism evidence="1 2">
    <name type="scientific">Littorina saxatilis</name>
    <dbReference type="NCBI Taxonomy" id="31220"/>
    <lineage>
        <taxon>Eukaryota</taxon>
        <taxon>Metazoa</taxon>
        <taxon>Spiralia</taxon>
        <taxon>Lophotrochozoa</taxon>
        <taxon>Mollusca</taxon>
        <taxon>Gastropoda</taxon>
        <taxon>Caenogastropoda</taxon>
        <taxon>Littorinimorpha</taxon>
        <taxon>Littorinoidea</taxon>
        <taxon>Littorinidae</taxon>
        <taxon>Littorina</taxon>
    </lineage>
</organism>